<dbReference type="GO" id="GO:0009113">
    <property type="term" value="P:purine nucleobase biosynthetic process"/>
    <property type="evidence" value="ECO:0007669"/>
    <property type="project" value="InterPro"/>
</dbReference>
<sequence length="414" mass="41279">MRILLIGSGGREHALALGLAASPGVTLIAAPGNPGIAEVAELHPVEATNPDAVAALAVEVSADLVVVGPEAPLVAGVADAVRAKGIACFGPTAAAAQLEGSKTFANEVMAAAGVPTAGSVSTTDPAEAAAALDRFGAPYVVKEDGLAAGKGVLVSDDRDAALAHAAACERVVIEEFLDGPEVSLFVVTDGETAVPLLPAQDFKRVGEGDTGPNTGGMGAYAPLPWAPPSLVDDVLATVVHPTLAEMRRRGTPFAGLLYVGLALTRGGPKVIEFNARFGDPESQVVLPLLETPLADVLRAAATGSLASLQPLRWRSGAAVTVVIASAGYPASSRSGDVISGVSGAGFIHAGTARASGGELVTAGGRVLSVTAIGADLSAARDAAYALVDGVSLADAVIRRDIALAAVEGRIRVPG</sequence>
<evidence type="ECO:0000256" key="13">
    <source>
        <dbReference type="PROSITE-ProRule" id="PRU00409"/>
    </source>
</evidence>
<organism evidence="15 16">
    <name type="scientific">Asanoa ferruginea</name>
    <dbReference type="NCBI Taxonomy" id="53367"/>
    <lineage>
        <taxon>Bacteria</taxon>
        <taxon>Bacillati</taxon>
        <taxon>Actinomycetota</taxon>
        <taxon>Actinomycetes</taxon>
        <taxon>Micromonosporales</taxon>
        <taxon>Micromonosporaceae</taxon>
        <taxon>Asanoa</taxon>
    </lineage>
</organism>
<evidence type="ECO:0000256" key="8">
    <source>
        <dbReference type="ARBA" id="ARBA00022840"/>
    </source>
</evidence>
<dbReference type="Pfam" id="PF02843">
    <property type="entry name" value="GARS_C"/>
    <property type="match status" value="1"/>
</dbReference>
<dbReference type="InterPro" id="IPR011054">
    <property type="entry name" value="Rudment_hybrid_motif"/>
</dbReference>
<dbReference type="InterPro" id="IPR011761">
    <property type="entry name" value="ATP-grasp"/>
</dbReference>
<dbReference type="InterPro" id="IPR013815">
    <property type="entry name" value="ATP_grasp_subdomain_1"/>
</dbReference>
<accession>A0A3D9ZI44</accession>
<evidence type="ECO:0000256" key="4">
    <source>
        <dbReference type="ARBA" id="ARBA00013255"/>
    </source>
</evidence>
<feature type="domain" description="ATP-grasp" evidence="14">
    <location>
        <begin position="106"/>
        <end position="302"/>
    </location>
</feature>
<dbReference type="UniPathway" id="UPA00074">
    <property type="reaction ID" value="UER00125"/>
</dbReference>
<keyword evidence="16" id="KW-1185">Reference proteome</keyword>
<comment type="caution">
    <text evidence="15">The sequence shown here is derived from an EMBL/GenBank/DDBJ whole genome shotgun (WGS) entry which is preliminary data.</text>
</comment>
<dbReference type="OrthoDB" id="9807240at2"/>
<reference evidence="15 16" key="1">
    <citation type="submission" date="2018-08" db="EMBL/GenBank/DDBJ databases">
        <title>Sequencing the genomes of 1000 actinobacteria strains.</title>
        <authorList>
            <person name="Klenk H.-P."/>
        </authorList>
    </citation>
    <scope>NUCLEOTIDE SEQUENCE [LARGE SCALE GENOMIC DNA]</scope>
    <source>
        <strain evidence="15 16">DSM 44099</strain>
    </source>
</reference>
<evidence type="ECO:0000256" key="5">
    <source>
        <dbReference type="ARBA" id="ARBA00022598"/>
    </source>
</evidence>
<dbReference type="GO" id="GO:0046872">
    <property type="term" value="F:metal ion binding"/>
    <property type="evidence" value="ECO:0007669"/>
    <property type="project" value="InterPro"/>
</dbReference>
<dbReference type="InterPro" id="IPR037123">
    <property type="entry name" value="PRibGlycinamide_synth_C_sf"/>
</dbReference>
<dbReference type="Pfam" id="PF02844">
    <property type="entry name" value="GARS_N"/>
    <property type="match status" value="1"/>
</dbReference>
<dbReference type="InterPro" id="IPR020561">
    <property type="entry name" value="PRibGlycinamid_synth_ATP-grasp"/>
</dbReference>
<evidence type="ECO:0000256" key="3">
    <source>
        <dbReference type="ARBA" id="ARBA00005174"/>
    </source>
</evidence>
<evidence type="ECO:0000313" key="15">
    <source>
        <dbReference type="EMBL" id="REF96509.1"/>
    </source>
</evidence>
<dbReference type="InterPro" id="IPR016185">
    <property type="entry name" value="PreATP-grasp_dom_sf"/>
</dbReference>
<dbReference type="Gene3D" id="3.30.1490.20">
    <property type="entry name" value="ATP-grasp fold, A domain"/>
    <property type="match status" value="1"/>
</dbReference>
<dbReference type="Gene3D" id="3.40.50.20">
    <property type="match status" value="1"/>
</dbReference>
<comment type="cofactor">
    <cofactor evidence="2">
        <name>Mg(2+)</name>
        <dbReference type="ChEBI" id="CHEBI:18420"/>
    </cofactor>
</comment>
<dbReference type="SMART" id="SM01210">
    <property type="entry name" value="GARS_C"/>
    <property type="match status" value="1"/>
</dbReference>
<comment type="cofactor">
    <cofactor evidence="1">
        <name>Mn(2+)</name>
        <dbReference type="ChEBI" id="CHEBI:29035"/>
    </cofactor>
</comment>
<dbReference type="GO" id="GO:0005524">
    <property type="term" value="F:ATP binding"/>
    <property type="evidence" value="ECO:0007669"/>
    <property type="project" value="UniProtKB-UniRule"/>
</dbReference>
<protein>
    <recommendedName>
        <fullName evidence="4 12">Phosphoribosylamine--glycine ligase</fullName>
        <ecNumber evidence="4 12">6.3.4.13</ecNumber>
    </recommendedName>
    <alternativeName>
        <fullName evidence="12">GARS</fullName>
    </alternativeName>
    <alternativeName>
        <fullName evidence="10 12">Glycinamide ribonucleotide synthetase</fullName>
    </alternativeName>
    <alternativeName>
        <fullName evidence="11 12">Phosphoribosylglycinamide synthetase</fullName>
    </alternativeName>
</protein>
<evidence type="ECO:0000256" key="6">
    <source>
        <dbReference type="ARBA" id="ARBA00022741"/>
    </source>
</evidence>
<dbReference type="SUPFAM" id="SSF56059">
    <property type="entry name" value="Glutathione synthetase ATP-binding domain-like"/>
    <property type="match status" value="1"/>
</dbReference>
<keyword evidence="8 13" id="KW-0067">ATP-binding</keyword>
<evidence type="ECO:0000313" key="16">
    <source>
        <dbReference type="Proteomes" id="UP000256913"/>
    </source>
</evidence>
<evidence type="ECO:0000256" key="2">
    <source>
        <dbReference type="ARBA" id="ARBA00001946"/>
    </source>
</evidence>
<evidence type="ECO:0000256" key="11">
    <source>
        <dbReference type="ARBA" id="ARBA00042864"/>
    </source>
</evidence>
<dbReference type="GO" id="GO:0004637">
    <property type="term" value="F:phosphoribosylamine-glycine ligase activity"/>
    <property type="evidence" value="ECO:0007669"/>
    <property type="project" value="UniProtKB-UniRule"/>
</dbReference>
<dbReference type="PANTHER" id="PTHR43472:SF1">
    <property type="entry name" value="PHOSPHORIBOSYLAMINE--GLYCINE LIGASE, CHLOROPLASTIC"/>
    <property type="match status" value="1"/>
</dbReference>
<dbReference type="EMBL" id="QUMQ01000001">
    <property type="protein sequence ID" value="REF96509.1"/>
    <property type="molecule type" value="Genomic_DNA"/>
</dbReference>
<dbReference type="RefSeq" id="WP_116068017.1">
    <property type="nucleotide sequence ID" value="NZ_BONB01000099.1"/>
</dbReference>
<dbReference type="Pfam" id="PF01071">
    <property type="entry name" value="GARS_A"/>
    <property type="match status" value="1"/>
</dbReference>
<dbReference type="SMART" id="SM01209">
    <property type="entry name" value="GARS_A"/>
    <property type="match status" value="1"/>
</dbReference>
<dbReference type="Gene3D" id="3.30.470.20">
    <property type="entry name" value="ATP-grasp fold, B domain"/>
    <property type="match status" value="1"/>
</dbReference>
<evidence type="ECO:0000259" key="14">
    <source>
        <dbReference type="PROSITE" id="PS50975"/>
    </source>
</evidence>
<dbReference type="HAMAP" id="MF_00138">
    <property type="entry name" value="GARS"/>
    <property type="match status" value="1"/>
</dbReference>
<evidence type="ECO:0000256" key="9">
    <source>
        <dbReference type="ARBA" id="ARBA00038345"/>
    </source>
</evidence>
<dbReference type="InterPro" id="IPR020562">
    <property type="entry name" value="PRibGlycinamide_synth_N"/>
</dbReference>
<dbReference type="SUPFAM" id="SSF52440">
    <property type="entry name" value="PreATP-grasp domain"/>
    <property type="match status" value="1"/>
</dbReference>
<evidence type="ECO:0000256" key="10">
    <source>
        <dbReference type="ARBA" id="ARBA00042242"/>
    </source>
</evidence>
<dbReference type="PANTHER" id="PTHR43472">
    <property type="entry name" value="PHOSPHORIBOSYLAMINE--GLYCINE LIGASE"/>
    <property type="match status" value="1"/>
</dbReference>
<dbReference type="Proteomes" id="UP000256913">
    <property type="component" value="Unassembled WGS sequence"/>
</dbReference>
<gene>
    <name evidence="12" type="primary">purD</name>
    <name evidence="15" type="ORF">DFJ67_2491</name>
</gene>
<keyword evidence="6 13" id="KW-0547">Nucleotide-binding</keyword>
<dbReference type="NCBIfam" id="TIGR00877">
    <property type="entry name" value="purD"/>
    <property type="match status" value="1"/>
</dbReference>
<evidence type="ECO:0000256" key="7">
    <source>
        <dbReference type="ARBA" id="ARBA00022755"/>
    </source>
</evidence>
<dbReference type="InterPro" id="IPR020559">
    <property type="entry name" value="PRibGlycinamide_synth_CS"/>
</dbReference>
<dbReference type="EC" id="6.3.4.13" evidence="4 12"/>
<comment type="similarity">
    <text evidence="9 12">Belongs to the GARS family.</text>
</comment>
<keyword evidence="7 12" id="KW-0658">Purine biosynthesis</keyword>
<dbReference type="PROSITE" id="PS50975">
    <property type="entry name" value="ATP_GRASP"/>
    <property type="match status" value="1"/>
</dbReference>
<dbReference type="AlphaFoldDB" id="A0A3D9ZI44"/>
<name>A0A3D9ZI44_9ACTN</name>
<dbReference type="SUPFAM" id="SSF51246">
    <property type="entry name" value="Rudiment single hybrid motif"/>
    <property type="match status" value="1"/>
</dbReference>
<evidence type="ECO:0000256" key="1">
    <source>
        <dbReference type="ARBA" id="ARBA00001936"/>
    </source>
</evidence>
<keyword evidence="5 12" id="KW-0436">Ligase</keyword>
<proteinExistence type="inferred from homology"/>
<dbReference type="InterPro" id="IPR000115">
    <property type="entry name" value="PRibGlycinamide_synth"/>
</dbReference>
<comment type="catalytic activity">
    <reaction evidence="12">
        <text>5-phospho-beta-D-ribosylamine + glycine + ATP = N(1)-(5-phospho-beta-D-ribosyl)glycinamide + ADP + phosphate + H(+)</text>
        <dbReference type="Rhea" id="RHEA:17453"/>
        <dbReference type="ChEBI" id="CHEBI:15378"/>
        <dbReference type="ChEBI" id="CHEBI:30616"/>
        <dbReference type="ChEBI" id="CHEBI:43474"/>
        <dbReference type="ChEBI" id="CHEBI:57305"/>
        <dbReference type="ChEBI" id="CHEBI:58681"/>
        <dbReference type="ChEBI" id="CHEBI:143788"/>
        <dbReference type="ChEBI" id="CHEBI:456216"/>
        <dbReference type="EC" id="6.3.4.13"/>
    </reaction>
</comment>
<dbReference type="InterPro" id="IPR020560">
    <property type="entry name" value="PRibGlycinamide_synth_C-dom"/>
</dbReference>
<comment type="pathway">
    <text evidence="3 12">Purine metabolism; IMP biosynthesis via de novo pathway; N(1)-(5-phospho-D-ribosyl)glycinamide from 5-phospho-alpha-D-ribose 1-diphosphate: step 2/2.</text>
</comment>
<dbReference type="PROSITE" id="PS00184">
    <property type="entry name" value="GARS"/>
    <property type="match status" value="1"/>
</dbReference>
<evidence type="ECO:0000256" key="12">
    <source>
        <dbReference type="HAMAP-Rule" id="MF_00138"/>
    </source>
</evidence>
<dbReference type="Gene3D" id="3.90.600.10">
    <property type="entry name" value="Phosphoribosylglycinamide synthetase, C-terminal domain"/>
    <property type="match status" value="1"/>
</dbReference>
<dbReference type="GO" id="GO:0006189">
    <property type="term" value="P:'de novo' IMP biosynthetic process"/>
    <property type="evidence" value="ECO:0007669"/>
    <property type="project" value="UniProtKB-UniRule"/>
</dbReference>